<protein>
    <submittedName>
        <fullName evidence="1">Uncharacterized protein</fullName>
    </submittedName>
</protein>
<gene>
    <name evidence="1" type="ORF">FEM41_20000</name>
</gene>
<accession>A0A4P8YNH4</accession>
<dbReference type="KEGG" id="izh:FEM41_20000"/>
<proteinExistence type="predicted"/>
<dbReference type="Proteomes" id="UP000302163">
    <property type="component" value="Chromosome"/>
</dbReference>
<dbReference type="EMBL" id="CP040428">
    <property type="protein sequence ID" value="QCT21773.1"/>
    <property type="molecule type" value="Genomic_DNA"/>
</dbReference>
<keyword evidence="2" id="KW-1185">Reference proteome</keyword>
<evidence type="ECO:0000313" key="2">
    <source>
        <dbReference type="Proteomes" id="UP000302163"/>
    </source>
</evidence>
<name>A0A4P8YNH4_9ENTR</name>
<reference evidence="1 2" key="1">
    <citation type="submission" date="2019-05" db="EMBL/GenBank/DDBJ databases">
        <title>Complete genome sequence of Izhakiella calystegiae KSNA2, an endophyte isolated from beach morning glory (Calystegia soldanella).</title>
        <authorList>
            <person name="Jiang L."/>
            <person name="Jeong J.C."/>
            <person name="Kim C.Y."/>
            <person name="Kim D.H."/>
            <person name="Kim S.W."/>
            <person name="Lee j."/>
        </authorList>
    </citation>
    <scope>NUCLEOTIDE SEQUENCE [LARGE SCALE GENOMIC DNA]</scope>
    <source>
        <strain evidence="1 2">KSNA2</strain>
    </source>
</reference>
<sequence>MVITFKKETSAHQNGHTRAHHAAMAFSEVAFVNGLGVGMRGECAVKFRYKKAPANRGLLFEALSPDVVLQPANLSRCRL</sequence>
<evidence type="ECO:0000313" key="1">
    <source>
        <dbReference type="EMBL" id="QCT21773.1"/>
    </source>
</evidence>
<dbReference type="AlphaFoldDB" id="A0A4P8YNH4"/>
<organism evidence="1 2">
    <name type="scientific">Jejubacter calystegiae</name>
    <dbReference type="NCBI Taxonomy" id="2579935"/>
    <lineage>
        <taxon>Bacteria</taxon>
        <taxon>Pseudomonadati</taxon>
        <taxon>Pseudomonadota</taxon>
        <taxon>Gammaproteobacteria</taxon>
        <taxon>Enterobacterales</taxon>
        <taxon>Enterobacteriaceae</taxon>
        <taxon>Jejubacter</taxon>
    </lineage>
</organism>